<dbReference type="RefSeq" id="YP_009199140.1">
    <property type="nucleotide sequence ID" value="NC_028805.1"/>
</dbReference>
<dbReference type="KEGG" id="vg:26626027"/>
<evidence type="ECO:0000313" key="1">
    <source>
        <dbReference type="EMBL" id="ALA07208.1"/>
    </source>
</evidence>
<reference evidence="1 2" key="1">
    <citation type="journal article" date="2015" name="Genome Announc.">
        <title>Genome Sequences of Five Additional Brevibacillus laterosporus Bacteriophages.</title>
        <authorList>
            <person name="Merrill B.D."/>
            <person name="Berg J.A."/>
            <person name="Graves K.A."/>
            <person name="Ward A.T."/>
            <person name="Hilton J.A."/>
            <person name="Wake B.N."/>
            <person name="Grose J.H."/>
            <person name="Breakwell D.P."/>
            <person name="Burnett S.H."/>
        </authorList>
    </citation>
    <scope>NUCLEOTIDE SEQUENCE [LARGE SCALE GENOMIC DNA]</scope>
</reference>
<sequence length="107" mass="12242">MFPEENDFIEVDSEGHSCHGLIGKVVSTYSDKVVVSLYGRETTVAPQNVRIKAKVGSRAHAIMARKASQWELNSLDKIGLYALMDIALWMRDYEWCEDIYQRMKTAK</sequence>
<name>A0A0K2CNA5_9CAUD</name>
<proteinExistence type="predicted"/>
<keyword evidence="2" id="KW-1185">Reference proteome</keyword>
<dbReference type="GeneID" id="26626027"/>
<dbReference type="EMBL" id="KT151955">
    <property type="protein sequence ID" value="ALA07208.1"/>
    <property type="molecule type" value="Genomic_DNA"/>
</dbReference>
<gene>
    <name evidence="1" type="ORF">JENST_79</name>
</gene>
<dbReference type="Proteomes" id="UP000208104">
    <property type="component" value="Segment"/>
</dbReference>
<protein>
    <submittedName>
        <fullName evidence="1">Uncharacterized protein</fullName>
    </submittedName>
</protein>
<evidence type="ECO:0000313" key="2">
    <source>
        <dbReference type="Proteomes" id="UP000208104"/>
    </source>
</evidence>
<organism evidence="1 2">
    <name type="scientific">Brevibacillus phage Jenst</name>
    <dbReference type="NCBI Taxonomy" id="1691954"/>
    <lineage>
        <taxon>Viruses</taxon>
        <taxon>Duplodnaviria</taxon>
        <taxon>Heunggongvirae</taxon>
        <taxon>Uroviricota</taxon>
        <taxon>Caudoviricetes</taxon>
        <taxon>Jenstvirus</taxon>
        <taxon>Jenstvirus jenst</taxon>
    </lineage>
</organism>
<accession>A0A0K2CNA5</accession>